<protein>
    <submittedName>
        <fullName evidence="1">Uncharacterized protein</fullName>
    </submittedName>
</protein>
<dbReference type="KEGG" id="ttf:THTE_3730"/>
<evidence type="ECO:0000313" key="1">
    <source>
        <dbReference type="EMBL" id="ASV76331.1"/>
    </source>
</evidence>
<dbReference type="Proteomes" id="UP000215086">
    <property type="component" value="Chromosome"/>
</dbReference>
<organism evidence="1 2">
    <name type="scientific">Thermogutta terrifontis</name>
    <dbReference type="NCBI Taxonomy" id="1331910"/>
    <lineage>
        <taxon>Bacteria</taxon>
        <taxon>Pseudomonadati</taxon>
        <taxon>Planctomycetota</taxon>
        <taxon>Planctomycetia</taxon>
        <taxon>Pirellulales</taxon>
        <taxon>Thermoguttaceae</taxon>
        <taxon>Thermogutta</taxon>
    </lineage>
</organism>
<gene>
    <name evidence="1" type="ORF">THTE_3730</name>
</gene>
<accession>A0A286RK47</accession>
<keyword evidence="2" id="KW-1185">Reference proteome</keyword>
<proteinExistence type="predicted"/>
<sequence length="70" mass="8138">MRLWIVATRAKSRWRYRFRRLTEGGPLVALPSVSNYLVICLESPGLWYLWAGPIASRGVGHNPVRRRYLP</sequence>
<name>A0A286RK47_9BACT</name>
<dbReference type="AlphaFoldDB" id="A0A286RK47"/>
<reference evidence="1 2" key="1">
    <citation type="journal article" name="Front. Microbiol.">
        <title>Sugar Metabolism of the First Thermophilic Planctomycete Thermogutta terrifontis: Comparative Genomic and Transcriptomic Approaches.</title>
        <authorList>
            <person name="Elcheninov A.G."/>
            <person name="Menzel P."/>
            <person name="Gudbergsdottir S.R."/>
            <person name="Slesarev A.I."/>
            <person name="Kadnikov V.V."/>
            <person name="Krogh A."/>
            <person name="Bonch-Osmolovskaya E.A."/>
            <person name="Peng X."/>
            <person name="Kublanov I.V."/>
        </authorList>
    </citation>
    <scope>NUCLEOTIDE SEQUENCE [LARGE SCALE GENOMIC DNA]</scope>
    <source>
        <strain evidence="1 2">R1</strain>
    </source>
</reference>
<dbReference type="EMBL" id="CP018477">
    <property type="protein sequence ID" value="ASV76331.1"/>
    <property type="molecule type" value="Genomic_DNA"/>
</dbReference>
<evidence type="ECO:0000313" key="2">
    <source>
        <dbReference type="Proteomes" id="UP000215086"/>
    </source>
</evidence>